<dbReference type="Proteomes" id="UP001224122">
    <property type="component" value="Unassembled WGS sequence"/>
</dbReference>
<dbReference type="RefSeq" id="WP_307412034.1">
    <property type="nucleotide sequence ID" value="NZ_JAUSTW010000008.1"/>
</dbReference>
<comment type="caution">
    <text evidence="1">The sequence shown here is derived from an EMBL/GenBank/DDBJ whole genome shotgun (WGS) entry which is preliminary data.</text>
</comment>
<organism evidence="1 2">
    <name type="scientific">Neobacillus ginsengisoli</name>
    <dbReference type="NCBI Taxonomy" id="904295"/>
    <lineage>
        <taxon>Bacteria</taxon>
        <taxon>Bacillati</taxon>
        <taxon>Bacillota</taxon>
        <taxon>Bacilli</taxon>
        <taxon>Bacillales</taxon>
        <taxon>Bacillaceae</taxon>
        <taxon>Neobacillus</taxon>
    </lineage>
</organism>
<evidence type="ECO:0000313" key="1">
    <source>
        <dbReference type="EMBL" id="MDQ0201089.1"/>
    </source>
</evidence>
<name>A0ABT9Y1R8_9BACI</name>
<evidence type="ECO:0008006" key="3">
    <source>
        <dbReference type="Google" id="ProtNLM"/>
    </source>
</evidence>
<evidence type="ECO:0000313" key="2">
    <source>
        <dbReference type="Proteomes" id="UP001224122"/>
    </source>
</evidence>
<proteinExistence type="predicted"/>
<reference evidence="1 2" key="1">
    <citation type="submission" date="2023-07" db="EMBL/GenBank/DDBJ databases">
        <title>Genomic Encyclopedia of Type Strains, Phase IV (KMG-IV): sequencing the most valuable type-strain genomes for metagenomic binning, comparative biology and taxonomic classification.</title>
        <authorList>
            <person name="Goeker M."/>
        </authorList>
    </citation>
    <scope>NUCLEOTIDE SEQUENCE [LARGE SCALE GENOMIC DNA]</scope>
    <source>
        <strain evidence="1 2">DSM 27594</strain>
    </source>
</reference>
<sequence length="68" mass="8247">MSEKKKKVLRVDNLIIQAENVEIIDNRQEAPIKNHQEDRFPRRDPWDNFFWGRKPREAVKEQEGEKES</sequence>
<accession>A0ABT9Y1R8</accession>
<gene>
    <name evidence="1" type="ORF">J2S10_004295</name>
</gene>
<protein>
    <recommendedName>
        <fullName evidence="3">AbrB/MazE/SpoVT family DNA-binding domain-containing protein</fullName>
    </recommendedName>
</protein>
<dbReference type="EMBL" id="JAUSTW010000008">
    <property type="protein sequence ID" value="MDQ0201089.1"/>
    <property type="molecule type" value="Genomic_DNA"/>
</dbReference>
<keyword evidence="2" id="KW-1185">Reference proteome</keyword>